<dbReference type="Pfam" id="PF00753">
    <property type="entry name" value="Lactamase_B"/>
    <property type="match status" value="1"/>
</dbReference>
<dbReference type="Proteomes" id="UP000186777">
    <property type="component" value="Unassembled WGS sequence"/>
</dbReference>
<dbReference type="SUPFAM" id="SSF56281">
    <property type="entry name" value="Metallo-hydrolase/oxidoreductase"/>
    <property type="match status" value="1"/>
</dbReference>
<protein>
    <recommendedName>
        <fullName evidence="1">Metallo-beta-lactamase domain-containing protein</fullName>
    </recommendedName>
</protein>
<organism evidence="2 3">
    <name type="scientific">Phascolarctobacterium succinatutens</name>
    <dbReference type="NCBI Taxonomy" id="626940"/>
    <lineage>
        <taxon>Bacteria</taxon>
        <taxon>Bacillati</taxon>
        <taxon>Bacillota</taxon>
        <taxon>Negativicutes</taxon>
        <taxon>Acidaminococcales</taxon>
        <taxon>Acidaminococcaceae</taxon>
        <taxon>Phascolarctobacterium</taxon>
    </lineage>
</organism>
<dbReference type="InterPro" id="IPR052159">
    <property type="entry name" value="Competence_DNA_uptake"/>
</dbReference>
<sequence>MRKLKFVFQIIIAFIVALAAYSGLYQPNAESVRAAVKNNLPQSMQQKQDTGTAQGRLRISVLDVGQADAILLQDGKRNIMIDVGNDVKDKVGDSGGRQALIKALDKAGVSRIKTVFVTHHHRDHMGNIMYVRGKYGVSNIYDSGYVNNGYKASVALNSDLCAGRYNGQALKAGDTIKIDKNYYIEVLAPGDFLSKKDLKNMNNTSLVLMLHYGSFKMLLTGDAEAPVEDALQQKYGTALQADVLKVGHHGSKTSSYWPFVSKVKPKYALISCGDFSIYKHPNKNVVGSLTHLGAKVLTTHDHGTLTVTTDGKNFDVLTER</sequence>
<dbReference type="PANTHER" id="PTHR30619">
    <property type="entry name" value="DNA INTERNALIZATION/COMPETENCE PROTEIN COMEC/REC2"/>
    <property type="match status" value="1"/>
</dbReference>
<dbReference type="Gene3D" id="3.60.15.10">
    <property type="entry name" value="Ribonuclease Z/Hydroxyacylglutathione hydrolase-like"/>
    <property type="match status" value="1"/>
</dbReference>
<gene>
    <name evidence="2" type="ORF">BHW43_03355</name>
</gene>
<name>A0A1Q6R833_9FIRM</name>
<dbReference type="EMBL" id="MNTG01000015">
    <property type="protein sequence ID" value="OLA38523.1"/>
    <property type="molecule type" value="Genomic_DNA"/>
</dbReference>
<dbReference type="InterPro" id="IPR035681">
    <property type="entry name" value="ComA-like_MBL"/>
</dbReference>
<evidence type="ECO:0000313" key="2">
    <source>
        <dbReference type="EMBL" id="OLA38523.1"/>
    </source>
</evidence>
<dbReference type="PANTHER" id="PTHR30619:SF1">
    <property type="entry name" value="RECOMBINATION PROTEIN 2"/>
    <property type="match status" value="1"/>
</dbReference>
<reference evidence="2 3" key="1">
    <citation type="journal article" date="2016" name="Nat. Biotechnol.">
        <title>Measurement of bacterial replication rates in microbial communities.</title>
        <authorList>
            <person name="Brown C.T."/>
            <person name="Olm M.R."/>
            <person name="Thomas B.C."/>
            <person name="Banfield J.F."/>
        </authorList>
    </citation>
    <scope>NUCLEOTIDE SEQUENCE [LARGE SCALE GENOMIC DNA]</scope>
    <source>
        <strain evidence="2">46_33</strain>
    </source>
</reference>
<dbReference type="STRING" id="626940.BHW43_03355"/>
<dbReference type="RefSeq" id="WP_303679508.1">
    <property type="nucleotide sequence ID" value="NZ_MNTG01000015.1"/>
</dbReference>
<accession>A0A1Q6R833</accession>
<dbReference type="SMART" id="SM00849">
    <property type="entry name" value="Lactamase_B"/>
    <property type="match status" value="1"/>
</dbReference>
<feature type="domain" description="Metallo-beta-lactamase" evidence="1">
    <location>
        <begin position="66"/>
        <end position="274"/>
    </location>
</feature>
<dbReference type="InterPro" id="IPR036866">
    <property type="entry name" value="RibonucZ/Hydroxyglut_hydro"/>
</dbReference>
<proteinExistence type="predicted"/>
<evidence type="ECO:0000259" key="1">
    <source>
        <dbReference type="SMART" id="SM00849"/>
    </source>
</evidence>
<dbReference type="InterPro" id="IPR001279">
    <property type="entry name" value="Metallo-B-lactamas"/>
</dbReference>
<dbReference type="CDD" id="cd07731">
    <property type="entry name" value="ComA-like_MBL-fold"/>
    <property type="match status" value="1"/>
</dbReference>
<evidence type="ECO:0000313" key="3">
    <source>
        <dbReference type="Proteomes" id="UP000186777"/>
    </source>
</evidence>
<comment type="caution">
    <text evidence="2">The sequence shown here is derived from an EMBL/GenBank/DDBJ whole genome shotgun (WGS) entry which is preliminary data.</text>
</comment>
<dbReference type="AlphaFoldDB" id="A0A1Q6R833"/>